<dbReference type="Proteomes" id="UP000887579">
    <property type="component" value="Unplaced"/>
</dbReference>
<protein>
    <submittedName>
        <fullName evidence="2">Ovule protein</fullName>
    </submittedName>
</protein>
<accession>A0AC34FNX9</accession>
<evidence type="ECO:0000313" key="2">
    <source>
        <dbReference type="WBParaSite" id="ES5_v2.g19179.t1"/>
    </source>
</evidence>
<evidence type="ECO:0000313" key="1">
    <source>
        <dbReference type="Proteomes" id="UP000887579"/>
    </source>
</evidence>
<reference evidence="2" key="1">
    <citation type="submission" date="2022-11" db="UniProtKB">
        <authorList>
            <consortium name="WormBaseParasite"/>
        </authorList>
    </citation>
    <scope>IDENTIFICATION</scope>
</reference>
<dbReference type="WBParaSite" id="ES5_v2.g19179.t1">
    <property type="protein sequence ID" value="ES5_v2.g19179.t1"/>
    <property type="gene ID" value="ES5_v2.g19179"/>
</dbReference>
<sequence length="76" mass="8299">MHALISACSCCQVQVPLPLLEYNGRKGSCKSNGSANHRVHSRKSHSSFASNLYTPALNLNNKALSKELVLPKTFKT</sequence>
<name>A0AC34FNX9_9BILA</name>
<proteinExistence type="predicted"/>
<organism evidence="1 2">
    <name type="scientific">Panagrolaimus sp. ES5</name>
    <dbReference type="NCBI Taxonomy" id="591445"/>
    <lineage>
        <taxon>Eukaryota</taxon>
        <taxon>Metazoa</taxon>
        <taxon>Ecdysozoa</taxon>
        <taxon>Nematoda</taxon>
        <taxon>Chromadorea</taxon>
        <taxon>Rhabditida</taxon>
        <taxon>Tylenchina</taxon>
        <taxon>Panagrolaimomorpha</taxon>
        <taxon>Panagrolaimoidea</taxon>
        <taxon>Panagrolaimidae</taxon>
        <taxon>Panagrolaimus</taxon>
    </lineage>
</organism>